<proteinExistence type="predicted"/>
<dbReference type="EMBL" id="PYXZ01000004">
    <property type="protein sequence ID" value="PUA81007.1"/>
    <property type="molecule type" value="Genomic_DNA"/>
</dbReference>
<accession>A0A2R7YX99</accession>
<sequence>MTSAARLLQQIDPLPAPARERLLAETARRLAGTTDLRPLLDDLAAHGAFGSRLALRLAVVAQDAAHVERSLDAAEPSVRARAIVAAVELGLPASLLLERFPKLPAAHRATLFRALRGHASVELAEALLPVAQDRFGDREAAALLPAVGHERVAALLPDLDHAVGSWTSLGSRHPAQLLAYVESRLSTEPTALWAGTWGQVGPAVAAATPADPARVLGLLERSILHAPFPAALTTHTAMLARLDPARFLRLVTDPGRVGQVPLGRTAMKAMADLPDADLVALGRAVDETCRLAVLLHALPPSRRAVVHEGVAGTGELNRYGAHHALESIDELPAVSRHAAARRLLAERSIADDPRSRLAVTARLDWPDAEPVLRPATQQPEAQDRAHAWACLVGAAARSREPEVVTELLGSMDRVRNDQDVVRRSVLSALAAVPPWLFSDSDAAALSQMVADAAAARDASWQTMSAIRALCDRLLHTGLVDAKPALARTALDGLGVLASQSSSPTLRGVTRHLPRGAEESLVTALLPRIETDAARGDFDVALDLAFVLGRRAWDLPRLQTYVDRARGAKSDSTVRGAISLWLAPPSTRDERVALVIKADRSTVTIPAVSHAIGWRRTDLLDDVLRRSMHGRFLKRGVRFVPHFQGCFHRWLPRQVLAYSKLLGDVAGSARLPAWERTQATRTLGRIGADLPLLRSLAGDTEVSVAEAAIAGLAWADDPTDALPDLVALAQTDRARVAVPAITRAARLVLPRDLPAILRPLLVGAKITSRKEAVRLLAEQRVPGAARLLVDTFDLPDQHRDVRRAVIAAARFHLDDPETWDLLDRAISDAEVATAVLDVPVGTVARRHRPSYAALVQRVAASDDPDTARPGLAALPAWLPWCPEAVEELVATVADLTRTSGWRPALTALATGCTITGSGAPLAALAVSLAGQDDDSLDGPDRDRPALRRLDALVQSTIAAVADRHRALATEVGEGLADLHQAGAIRLLAAGLDFDDAAPLLRICVLADRPTLAVLARDSVAQAFAPVVRRRPGRATELLAELPTDDTATGLVALAIAEPAGVVEGWPSDLQAVVRSLREHPDPDLRDSALRVALAPE</sequence>
<evidence type="ECO:0000313" key="2">
    <source>
        <dbReference type="Proteomes" id="UP000244867"/>
    </source>
</evidence>
<gene>
    <name evidence="1" type="ORF">C7S10_11530</name>
</gene>
<evidence type="ECO:0000313" key="1">
    <source>
        <dbReference type="EMBL" id="PUA81007.1"/>
    </source>
</evidence>
<protein>
    <recommendedName>
        <fullName evidence="3">HEAT repeat domain-containing protein</fullName>
    </recommendedName>
</protein>
<dbReference type="RefSeq" id="WP_108344575.1">
    <property type="nucleotide sequence ID" value="NZ_PYXZ01000004.1"/>
</dbReference>
<reference evidence="1 2" key="1">
    <citation type="submission" date="2018-03" db="EMBL/GenBank/DDBJ databases">
        <authorList>
            <person name="Keele B.F."/>
        </authorList>
    </citation>
    <scope>NUCLEOTIDE SEQUENCE [LARGE SCALE GENOMIC DNA]</scope>
    <source>
        <strain evidence="1 2">IB-3</strain>
    </source>
</reference>
<dbReference type="SUPFAM" id="SSF48371">
    <property type="entry name" value="ARM repeat"/>
    <property type="match status" value="1"/>
</dbReference>
<keyword evidence="2" id="KW-1185">Reference proteome</keyword>
<dbReference type="OrthoDB" id="3273854at2"/>
<organism evidence="1 2">
    <name type="scientific">Nocardioides currus</name>
    <dbReference type="NCBI Taxonomy" id="2133958"/>
    <lineage>
        <taxon>Bacteria</taxon>
        <taxon>Bacillati</taxon>
        <taxon>Actinomycetota</taxon>
        <taxon>Actinomycetes</taxon>
        <taxon>Propionibacteriales</taxon>
        <taxon>Nocardioidaceae</taxon>
        <taxon>Nocardioides</taxon>
    </lineage>
</organism>
<evidence type="ECO:0008006" key="3">
    <source>
        <dbReference type="Google" id="ProtNLM"/>
    </source>
</evidence>
<dbReference type="AlphaFoldDB" id="A0A2R7YX99"/>
<dbReference type="InterPro" id="IPR016024">
    <property type="entry name" value="ARM-type_fold"/>
</dbReference>
<dbReference type="Proteomes" id="UP000244867">
    <property type="component" value="Unassembled WGS sequence"/>
</dbReference>
<name>A0A2R7YX99_9ACTN</name>
<comment type="caution">
    <text evidence="1">The sequence shown here is derived from an EMBL/GenBank/DDBJ whole genome shotgun (WGS) entry which is preliminary data.</text>
</comment>